<comment type="caution">
    <text evidence="4">The sequence shown here is derived from an EMBL/GenBank/DDBJ whole genome shotgun (WGS) entry which is preliminary data.</text>
</comment>
<sequence>MYLLVEQKALLLSLLTITAMLTTSEDRYQGITIDESSYPATAIDLEKDLLHLMQGLKGKKLLWSKVAIEQSDFIPVLAKLGFEFHHCDEKSVTMVKPLIEGAYIPTSRNYIVGVGAVVFHNEKLLAIKDRFSPGYKLPGGHIDKNESIKVALKREVLEETGVEVELESIMNIGHFNAGQFGESNLYFVCTAKVINDEISINDADEILEARWMSVDEFLSDDEVNNYNKKVVRAAIGNTCLKLTEQEIELRIPGEMFL</sequence>
<dbReference type="PANTHER" id="PTHR13994">
    <property type="entry name" value="NUDIX HYDROLASE RELATED"/>
    <property type="match status" value="1"/>
</dbReference>
<dbReference type="Proteomes" id="UP000605676">
    <property type="component" value="Unassembled WGS sequence"/>
</dbReference>
<dbReference type="InterPro" id="IPR003293">
    <property type="entry name" value="Nudix_hydrolase6-like"/>
</dbReference>
<comment type="similarity">
    <text evidence="2">Belongs to the Nudix hydrolase family.</text>
</comment>
<dbReference type="Pfam" id="PF18290">
    <property type="entry name" value="Nudix_hydro"/>
    <property type="match status" value="1"/>
</dbReference>
<reference evidence="4 5" key="1">
    <citation type="submission" date="2021-01" db="EMBL/GenBank/DDBJ databases">
        <title>Carboxyliciviraga sp.nov., isolated from coastal sediments.</title>
        <authorList>
            <person name="Lu D."/>
            <person name="Zhang T."/>
        </authorList>
    </citation>
    <scope>NUCLEOTIDE SEQUENCE [LARGE SCALE GENOMIC DNA]</scope>
    <source>
        <strain evidence="4 5">N1Y132</strain>
    </source>
</reference>
<dbReference type="PRINTS" id="PR00502">
    <property type="entry name" value="NUDIXFAMILY"/>
</dbReference>
<dbReference type="CDD" id="cd04670">
    <property type="entry name" value="NUDIX_ASFGF2_Nudt6"/>
    <property type="match status" value="1"/>
</dbReference>
<dbReference type="Gene3D" id="3.90.79.10">
    <property type="entry name" value="Nucleoside Triphosphate Pyrophosphohydrolase"/>
    <property type="match status" value="1"/>
</dbReference>
<proteinExistence type="inferred from homology"/>
<keyword evidence="5" id="KW-1185">Reference proteome</keyword>
<organism evidence="4 5">
    <name type="scientific">Carboxylicivirga marina</name>
    <dbReference type="NCBI Taxonomy" id="2800988"/>
    <lineage>
        <taxon>Bacteria</taxon>
        <taxon>Pseudomonadati</taxon>
        <taxon>Bacteroidota</taxon>
        <taxon>Bacteroidia</taxon>
        <taxon>Marinilabiliales</taxon>
        <taxon>Marinilabiliaceae</taxon>
        <taxon>Carboxylicivirga</taxon>
    </lineage>
</organism>
<accession>A0ABS1HNH6</accession>
<name>A0ABS1HNH6_9BACT</name>
<dbReference type="EMBL" id="JAENRR010000054">
    <property type="protein sequence ID" value="MBK3519146.1"/>
    <property type="molecule type" value="Genomic_DNA"/>
</dbReference>
<evidence type="ECO:0000256" key="2">
    <source>
        <dbReference type="RuleBase" id="RU003476"/>
    </source>
</evidence>
<protein>
    <submittedName>
        <fullName evidence="4">NUDIX domain-containing protein</fullName>
    </submittedName>
</protein>
<dbReference type="InterPro" id="IPR020084">
    <property type="entry name" value="NUDIX_hydrolase_CS"/>
</dbReference>
<evidence type="ECO:0000313" key="5">
    <source>
        <dbReference type="Proteomes" id="UP000605676"/>
    </source>
</evidence>
<evidence type="ECO:0000256" key="1">
    <source>
        <dbReference type="ARBA" id="ARBA00022801"/>
    </source>
</evidence>
<evidence type="ECO:0000313" key="4">
    <source>
        <dbReference type="EMBL" id="MBK3519146.1"/>
    </source>
</evidence>
<gene>
    <name evidence="4" type="ORF">JIV24_17490</name>
</gene>
<dbReference type="PANTHER" id="PTHR13994:SF13">
    <property type="entry name" value="FI03680P"/>
    <property type="match status" value="1"/>
</dbReference>
<keyword evidence="1 2" id="KW-0378">Hydrolase</keyword>
<dbReference type="InterPro" id="IPR000086">
    <property type="entry name" value="NUDIX_hydrolase_dom"/>
</dbReference>
<feature type="domain" description="Nudix hydrolase" evidence="3">
    <location>
        <begin position="109"/>
        <end position="236"/>
    </location>
</feature>
<dbReference type="InterPro" id="IPR040618">
    <property type="entry name" value="Pre-Nudix"/>
</dbReference>
<dbReference type="SUPFAM" id="SSF55811">
    <property type="entry name" value="Nudix"/>
    <property type="match status" value="1"/>
</dbReference>
<dbReference type="InterPro" id="IPR020476">
    <property type="entry name" value="Nudix_hydrolase"/>
</dbReference>
<dbReference type="Gene3D" id="3.40.630.30">
    <property type="match status" value="1"/>
</dbReference>
<evidence type="ECO:0000259" key="3">
    <source>
        <dbReference type="PROSITE" id="PS51462"/>
    </source>
</evidence>
<dbReference type="Pfam" id="PF00293">
    <property type="entry name" value="NUDIX"/>
    <property type="match status" value="1"/>
</dbReference>
<dbReference type="PROSITE" id="PS51462">
    <property type="entry name" value="NUDIX"/>
    <property type="match status" value="1"/>
</dbReference>
<dbReference type="RefSeq" id="WP_200466367.1">
    <property type="nucleotide sequence ID" value="NZ_JAENRR010000054.1"/>
</dbReference>
<dbReference type="InterPro" id="IPR015797">
    <property type="entry name" value="NUDIX_hydrolase-like_dom_sf"/>
</dbReference>
<dbReference type="PROSITE" id="PS00893">
    <property type="entry name" value="NUDIX_BOX"/>
    <property type="match status" value="1"/>
</dbReference>